<evidence type="ECO:0000259" key="13">
    <source>
        <dbReference type="PROSITE" id="PS51186"/>
    </source>
</evidence>
<dbReference type="PANTHER" id="PTHR20531">
    <property type="entry name" value="N-ALPHA-ACETYLTRANSFERASE 40"/>
    <property type="match status" value="1"/>
</dbReference>
<dbReference type="GO" id="GO:0005737">
    <property type="term" value="C:cytoplasm"/>
    <property type="evidence" value="ECO:0007669"/>
    <property type="project" value="UniProtKB-SubCell"/>
</dbReference>
<dbReference type="Gene3D" id="3.40.630.30">
    <property type="match status" value="1"/>
</dbReference>
<comment type="caution">
    <text evidence="14">The sequence shown here is derived from an EMBL/GenBank/DDBJ whole genome shotgun (WGS) entry which is preliminary data.</text>
</comment>
<evidence type="ECO:0000256" key="4">
    <source>
        <dbReference type="ARBA" id="ARBA00012950"/>
    </source>
</evidence>
<evidence type="ECO:0000256" key="1">
    <source>
        <dbReference type="ARBA" id="ARBA00004123"/>
    </source>
</evidence>
<evidence type="ECO:0000256" key="7">
    <source>
        <dbReference type="ARBA" id="ARBA00022679"/>
    </source>
</evidence>
<feature type="domain" description="N-acetyltransferase" evidence="13">
    <location>
        <begin position="69"/>
        <end position="220"/>
    </location>
</feature>
<evidence type="ECO:0000313" key="14">
    <source>
        <dbReference type="EMBL" id="KAK4526641.1"/>
    </source>
</evidence>
<keyword evidence="7" id="KW-0808">Transferase</keyword>
<dbReference type="GO" id="GO:0043998">
    <property type="term" value="F:histone H2A acetyltransferase activity"/>
    <property type="evidence" value="ECO:0007669"/>
    <property type="project" value="InterPro"/>
</dbReference>
<proteinExistence type="inferred from homology"/>
<evidence type="ECO:0000256" key="11">
    <source>
        <dbReference type="ARBA" id="ARBA00049524"/>
    </source>
</evidence>
<dbReference type="InterPro" id="IPR016181">
    <property type="entry name" value="Acyl_CoA_acyltransferase"/>
</dbReference>
<evidence type="ECO:0000256" key="3">
    <source>
        <dbReference type="ARBA" id="ARBA00008870"/>
    </source>
</evidence>
<dbReference type="InterPro" id="IPR000182">
    <property type="entry name" value="GNAT_dom"/>
</dbReference>
<sequence>MSSLKNARKRQRHSDTDDDLSYSRSRARSLVLEANRIENPLEKFELDKRIQLEQVEFLLESYKGSQLPLELRHFCFEIVEKHTRQDYESAGLWSASGKKAELRSDAARFLLVRSYPHMNLVGFVHYRFTIENQENVLYIYELHIVDGYQGLGIGKKLVQVLETIGVRTKMKKIMLTVFKRNVDAVRFYKEKLGFSLDASSPEVFGDLECKYEILSKHLVPVCKDSPVKNHLTRSKLFCMH</sequence>
<evidence type="ECO:0000313" key="15">
    <source>
        <dbReference type="Proteomes" id="UP001300502"/>
    </source>
</evidence>
<evidence type="ECO:0000256" key="8">
    <source>
        <dbReference type="ARBA" id="ARBA00023242"/>
    </source>
</evidence>
<dbReference type="GO" id="GO:1990189">
    <property type="term" value="F:protein N-terminal-serine acetyltransferase activity"/>
    <property type="evidence" value="ECO:0007669"/>
    <property type="project" value="UniProtKB-EC"/>
</dbReference>
<evidence type="ECO:0000256" key="2">
    <source>
        <dbReference type="ARBA" id="ARBA00004496"/>
    </source>
</evidence>
<evidence type="ECO:0000256" key="6">
    <source>
        <dbReference type="ARBA" id="ARBA00022490"/>
    </source>
</evidence>
<evidence type="ECO:0000256" key="12">
    <source>
        <dbReference type="SAM" id="MobiDB-lite"/>
    </source>
</evidence>
<dbReference type="EMBL" id="JANCYU010000042">
    <property type="protein sequence ID" value="KAK4526641.1"/>
    <property type="molecule type" value="Genomic_DNA"/>
</dbReference>
<dbReference type="Pfam" id="PF00583">
    <property type="entry name" value="Acetyltransf_1"/>
    <property type="match status" value="1"/>
</dbReference>
<comment type="catalytic activity">
    <reaction evidence="10">
        <text>N-terminal L-seryl-[histone H2A] + acetyl-CoA = N-terminal N(alpha)-acetyl-L-seryl-[histone H2A] + CoA + H(+)</text>
        <dbReference type="Rhea" id="RHEA:50600"/>
        <dbReference type="Rhea" id="RHEA-COMP:12742"/>
        <dbReference type="Rhea" id="RHEA-COMP:12744"/>
        <dbReference type="ChEBI" id="CHEBI:15378"/>
        <dbReference type="ChEBI" id="CHEBI:57287"/>
        <dbReference type="ChEBI" id="CHEBI:57288"/>
        <dbReference type="ChEBI" id="CHEBI:64738"/>
        <dbReference type="ChEBI" id="CHEBI:83690"/>
        <dbReference type="EC" id="2.3.1.257"/>
    </reaction>
</comment>
<comment type="catalytic activity">
    <reaction evidence="11">
        <text>N-terminal L-seryl-[histone H4] + acetyl-CoA = N-terminal N(alpha)-acetyl-L-seryl-[histone H4] + CoA + H(+)</text>
        <dbReference type="Rhea" id="RHEA:50596"/>
        <dbReference type="Rhea" id="RHEA-COMP:12740"/>
        <dbReference type="Rhea" id="RHEA-COMP:12743"/>
        <dbReference type="ChEBI" id="CHEBI:15378"/>
        <dbReference type="ChEBI" id="CHEBI:57287"/>
        <dbReference type="ChEBI" id="CHEBI:57288"/>
        <dbReference type="ChEBI" id="CHEBI:64738"/>
        <dbReference type="ChEBI" id="CHEBI:83690"/>
        <dbReference type="EC" id="2.3.1.257"/>
    </reaction>
</comment>
<evidence type="ECO:0000256" key="9">
    <source>
        <dbReference type="ARBA" id="ARBA00023315"/>
    </source>
</evidence>
<dbReference type="SUPFAM" id="SSF55729">
    <property type="entry name" value="Acyl-CoA N-acyltransferases (Nat)"/>
    <property type="match status" value="1"/>
</dbReference>
<dbReference type="GO" id="GO:0010485">
    <property type="term" value="F:histone H4 acetyltransferase activity"/>
    <property type="evidence" value="ECO:0007669"/>
    <property type="project" value="InterPro"/>
</dbReference>
<accession>A0AAV9IHI2</accession>
<keyword evidence="8" id="KW-0539">Nucleus</keyword>
<dbReference type="EC" id="2.3.1.257" evidence="4"/>
<dbReference type="InterPro" id="IPR039949">
    <property type="entry name" value="NAA40"/>
</dbReference>
<dbReference type="PROSITE" id="PS51186">
    <property type="entry name" value="GNAT"/>
    <property type="match status" value="1"/>
</dbReference>
<protein>
    <recommendedName>
        <fullName evidence="5">N-alpha-acetyltransferase 40</fullName>
        <ecNumber evidence="4">2.3.1.257</ecNumber>
    </recommendedName>
</protein>
<keyword evidence="9" id="KW-0012">Acyltransferase</keyword>
<comment type="similarity">
    <text evidence="3">Belongs to the acetyltransferase family. NAA40 subfamily.</text>
</comment>
<dbReference type="CDD" id="cd04301">
    <property type="entry name" value="NAT_SF"/>
    <property type="match status" value="1"/>
</dbReference>
<comment type="subcellular location">
    <subcellularLocation>
        <location evidence="2">Cytoplasm</location>
    </subcellularLocation>
    <subcellularLocation>
        <location evidence="1">Nucleus</location>
    </subcellularLocation>
</comment>
<organism evidence="14 15">
    <name type="scientific">Galdieria yellowstonensis</name>
    <dbReference type="NCBI Taxonomy" id="3028027"/>
    <lineage>
        <taxon>Eukaryota</taxon>
        <taxon>Rhodophyta</taxon>
        <taxon>Bangiophyceae</taxon>
        <taxon>Galdieriales</taxon>
        <taxon>Galdieriaceae</taxon>
        <taxon>Galdieria</taxon>
    </lineage>
</organism>
<evidence type="ECO:0000256" key="10">
    <source>
        <dbReference type="ARBA" id="ARBA00047821"/>
    </source>
</evidence>
<feature type="compositionally biased region" description="Basic residues" evidence="12">
    <location>
        <begin position="1"/>
        <end position="12"/>
    </location>
</feature>
<gene>
    <name evidence="14" type="ORF">GAYE_SCF26G4557</name>
</gene>
<keyword evidence="6" id="KW-0963">Cytoplasm</keyword>
<dbReference type="PANTHER" id="PTHR20531:SF1">
    <property type="entry name" value="N-ALPHA-ACETYLTRANSFERASE 40"/>
    <property type="match status" value="1"/>
</dbReference>
<dbReference type="AlphaFoldDB" id="A0AAV9IHI2"/>
<evidence type="ECO:0000256" key="5">
    <source>
        <dbReference type="ARBA" id="ARBA00015043"/>
    </source>
</evidence>
<feature type="region of interest" description="Disordered" evidence="12">
    <location>
        <begin position="1"/>
        <end position="21"/>
    </location>
</feature>
<dbReference type="GO" id="GO:0005634">
    <property type="term" value="C:nucleus"/>
    <property type="evidence" value="ECO:0007669"/>
    <property type="project" value="UniProtKB-SubCell"/>
</dbReference>
<name>A0AAV9IHI2_9RHOD</name>
<dbReference type="Proteomes" id="UP001300502">
    <property type="component" value="Unassembled WGS sequence"/>
</dbReference>
<keyword evidence="15" id="KW-1185">Reference proteome</keyword>
<reference evidence="14 15" key="1">
    <citation type="submission" date="2022-07" db="EMBL/GenBank/DDBJ databases">
        <title>Genome-wide signatures of adaptation to extreme environments.</title>
        <authorList>
            <person name="Cho C.H."/>
            <person name="Yoon H.S."/>
        </authorList>
    </citation>
    <scope>NUCLEOTIDE SEQUENCE [LARGE SCALE GENOMIC DNA]</scope>
    <source>
        <strain evidence="14 15">108.79 E11</strain>
    </source>
</reference>